<name>A0ABM1IPR6_POLDO</name>
<feature type="transmembrane region" description="Helical" evidence="1">
    <location>
        <begin position="54"/>
        <end position="82"/>
    </location>
</feature>
<evidence type="ECO:0000313" key="3">
    <source>
        <dbReference type="RefSeq" id="XP_015182203.1"/>
    </source>
</evidence>
<proteinExistence type="predicted"/>
<keyword evidence="1" id="KW-1133">Transmembrane helix</keyword>
<protein>
    <submittedName>
        <fullName evidence="3">Uncharacterized protein LOC107069417</fullName>
    </submittedName>
</protein>
<gene>
    <name evidence="3" type="primary">LOC107069417</name>
</gene>
<reference evidence="3" key="1">
    <citation type="submission" date="2025-08" db="UniProtKB">
        <authorList>
            <consortium name="RefSeq"/>
        </authorList>
    </citation>
    <scope>IDENTIFICATION</scope>
    <source>
        <tissue evidence="3">Whole body</tissue>
    </source>
</reference>
<sequence>MDMPIEINSDNKISKIKVKEEVYELRNLREAAKIASIYHRTDRKFQRNKKLSHIVHATLNLVQFALIGCIFGTISMLTAGIMEMKQVDWYIDHYEITDEKLFDHPIFVHSFSMCILSIFIMTFYLIHVWILFDVWQWMTKFGRSSDTSESEYSSYLSTNSEIIEDPSKSFEIEQPGQLDPIPALNKLITKKTPIDSTLPDDEPVILYCCFVDCFNYIKYSRKKKPKHEFQVIHVL</sequence>
<feature type="transmembrane region" description="Helical" evidence="1">
    <location>
        <begin position="106"/>
        <end position="132"/>
    </location>
</feature>
<dbReference type="RefSeq" id="XP_015182203.1">
    <property type="nucleotide sequence ID" value="XM_015326717.1"/>
</dbReference>
<evidence type="ECO:0000313" key="2">
    <source>
        <dbReference type="Proteomes" id="UP000694924"/>
    </source>
</evidence>
<keyword evidence="1" id="KW-0812">Transmembrane</keyword>
<organism evidence="2 3">
    <name type="scientific">Polistes dominula</name>
    <name type="common">European paper wasp</name>
    <name type="synonym">Vespa dominula</name>
    <dbReference type="NCBI Taxonomy" id="743375"/>
    <lineage>
        <taxon>Eukaryota</taxon>
        <taxon>Metazoa</taxon>
        <taxon>Ecdysozoa</taxon>
        <taxon>Arthropoda</taxon>
        <taxon>Hexapoda</taxon>
        <taxon>Insecta</taxon>
        <taxon>Pterygota</taxon>
        <taxon>Neoptera</taxon>
        <taxon>Endopterygota</taxon>
        <taxon>Hymenoptera</taxon>
        <taxon>Apocrita</taxon>
        <taxon>Aculeata</taxon>
        <taxon>Vespoidea</taxon>
        <taxon>Vespidae</taxon>
        <taxon>Polistinae</taxon>
        <taxon>Polistini</taxon>
        <taxon>Polistes</taxon>
    </lineage>
</organism>
<keyword evidence="2" id="KW-1185">Reference proteome</keyword>
<keyword evidence="1" id="KW-0472">Membrane</keyword>
<dbReference type="GeneID" id="107069417"/>
<evidence type="ECO:0000256" key="1">
    <source>
        <dbReference type="SAM" id="Phobius"/>
    </source>
</evidence>
<accession>A0ABM1IPR6</accession>
<dbReference type="Proteomes" id="UP000694924">
    <property type="component" value="Unplaced"/>
</dbReference>